<organism evidence="2 3">
    <name type="scientific">Portunus trituberculatus</name>
    <name type="common">Swimming crab</name>
    <name type="synonym">Neptunus trituberculatus</name>
    <dbReference type="NCBI Taxonomy" id="210409"/>
    <lineage>
        <taxon>Eukaryota</taxon>
        <taxon>Metazoa</taxon>
        <taxon>Ecdysozoa</taxon>
        <taxon>Arthropoda</taxon>
        <taxon>Crustacea</taxon>
        <taxon>Multicrustacea</taxon>
        <taxon>Malacostraca</taxon>
        <taxon>Eumalacostraca</taxon>
        <taxon>Eucarida</taxon>
        <taxon>Decapoda</taxon>
        <taxon>Pleocyemata</taxon>
        <taxon>Brachyura</taxon>
        <taxon>Eubrachyura</taxon>
        <taxon>Portunoidea</taxon>
        <taxon>Portunidae</taxon>
        <taxon>Portuninae</taxon>
        <taxon>Portunus</taxon>
    </lineage>
</organism>
<proteinExistence type="predicted"/>
<name>A0A5B7CSA1_PORTR</name>
<evidence type="ECO:0000256" key="1">
    <source>
        <dbReference type="SAM" id="MobiDB-lite"/>
    </source>
</evidence>
<feature type="compositionally biased region" description="Basic and acidic residues" evidence="1">
    <location>
        <begin position="22"/>
        <end position="35"/>
    </location>
</feature>
<comment type="caution">
    <text evidence="2">The sequence shown here is derived from an EMBL/GenBank/DDBJ whole genome shotgun (WGS) entry which is preliminary data.</text>
</comment>
<evidence type="ECO:0000313" key="3">
    <source>
        <dbReference type="Proteomes" id="UP000324222"/>
    </source>
</evidence>
<dbReference type="EMBL" id="VSRR010000178">
    <property type="protein sequence ID" value="MPC11731.1"/>
    <property type="molecule type" value="Genomic_DNA"/>
</dbReference>
<protein>
    <submittedName>
        <fullName evidence="2">Uncharacterized protein</fullName>
    </submittedName>
</protein>
<evidence type="ECO:0000313" key="2">
    <source>
        <dbReference type="EMBL" id="MPC11731.1"/>
    </source>
</evidence>
<dbReference type="Proteomes" id="UP000324222">
    <property type="component" value="Unassembled WGS sequence"/>
</dbReference>
<accession>A0A5B7CSA1</accession>
<reference evidence="2 3" key="1">
    <citation type="submission" date="2019-05" db="EMBL/GenBank/DDBJ databases">
        <title>Another draft genome of Portunus trituberculatus and its Hox gene families provides insights of decapod evolution.</title>
        <authorList>
            <person name="Jeong J.-H."/>
            <person name="Song I."/>
            <person name="Kim S."/>
            <person name="Choi T."/>
            <person name="Kim D."/>
            <person name="Ryu S."/>
            <person name="Kim W."/>
        </authorList>
    </citation>
    <scope>NUCLEOTIDE SEQUENCE [LARGE SCALE GENOMIC DNA]</scope>
    <source>
        <tissue evidence="2">Muscle</tissue>
    </source>
</reference>
<dbReference type="AlphaFoldDB" id="A0A5B7CSA1"/>
<feature type="region of interest" description="Disordered" evidence="1">
    <location>
        <begin position="1"/>
        <end position="40"/>
    </location>
</feature>
<sequence>MEVVSQSVSELTRQSVSQSVSEDLHNKKQRKEEVIRNAPDCSLNRERPEVVLGEHIPVTQRLAPGDCLPRPDTLREH</sequence>
<keyword evidence="3" id="KW-1185">Reference proteome</keyword>
<feature type="compositionally biased region" description="Polar residues" evidence="1">
    <location>
        <begin position="1"/>
        <end position="21"/>
    </location>
</feature>
<gene>
    <name evidence="2" type="ORF">E2C01_004405</name>
</gene>